<dbReference type="Gene3D" id="3.40.50.150">
    <property type="entry name" value="Vaccinia Virus protein VP39"/>
    <property type="match status" value="1"/>
</dbReference>
<comment type="caution">
    <text evidence="4">The sequence shown here is derived from an EMBL/GenBank/DDBJ whole genome shotgun (WGS) entry which is preliminary data.</text>
</comment>
<dbReference type="InterPro" id="IPR029063">
    <property type="entry name" value="SAM-dependent_MTases_sf"/>
</dbReference>
<dbReference type="EMBL" id="BNJK01000001">
    <property type="protein sequence ID" value="GHO95990.1"/>
    <property type="molecule type" value="Genomic_DNA"/>
</dbReference>
<dbReference type="InterPro" id="IPR041698">
    <property type="entry name" value="Methyltransf_25"/>
</dbReference>
<sequence>MGLTETDETNQFTFEPFAAHPFYTEVNRALVRQALAHLPAQPKNGQFTIVDMACGTGAITRLIAEEMARQGRLEQTRLIGVDPSAEALRRADTSIKHMKEAGINAQADFIQGEADDLPSIVHDADAAFFCNAIHLVPDKLSAFRQMAAILTSGGIFACNSAFYEGTYVPGTERFYRLWTRRAVGWLKKEHPEVHLSREAKAMAMQWVTPDGYVNFFKESGFSHVEFEQTDVMISVDAWKDLGQYWLFIEGALPGVPLTYGAKALEVAVYQAGEELQLTEVPRTWLQIVATKS</sequence>
<accession>A0A8J3IPA6</accession>
<dbReference type="CDD" id="cd02440">
    <property type="entry name" value="AdoMet_MTases"/>
    <property type="match status" value="1"/>
</dbReference>
<dbReference type="PANTHER" id="PTHR43861:SF1">
    <property type="entry name" value="TRANS-ACONITATE 2-METHYLTRANSFERASE"/>
    <property type="match status" value="1"/>
</dbReference>
<dbReference type="AlphaFoldDB" id="A0A8J3IPA6"/>
<evidence type="ECO:0000256" key="2">
    <source>
        <dbReference type="ARBA" id="ARBA00022679"/>
    </source>
</evidence>
<dbReference type="Proteomes" id="UP000597444">
    <property type="component" value="Unassembled WGS sequence"/>
</dbReference>
<evidence type="ECO:0000259" key="3">
    <source>
        <dbReference type="Pfam" id="PF13649"/>
    </source>
</evidence>
<protein>
    <recommendedName>
        <fullName evidence="3">Methyltransferase domain-containing protein</fullName>
    </recommendedName>
</protein>
<organism evidence="4 5">
    <name type="scientific">Reticulibacter mediterranei</name>
    <dbReference type="NCBI Taxonomy" id="2778369"/>
    <lineage>
        <taxon>Bacteria</taxon>
        <taxon>Bacillati</taxon>
        <taxon>Chloroflexota</taxon>
        <taxon>Ktedonobacteria</taxon>
        <taxon>Ktedonobacterales</taxon>
        <taxon>Reticulibacteraceae</taxon>
        <taxon>Reticulibacter</taxon>
    </lineage>
</organism>
<keyword evidence="1" id="KW-0489">Methyltransferase</keyword>
<proteinExistence type="predicted"/>
<dbReference type="RefSeq" id="WP_220206640.1">
    <property type="nucleotide sequence ID" value="NZ_BNJK01000001.1"/>
</dbReference>
<evidence type="ECO:0000313" key="4">
    <source>
        <dbReference type="EMBL" id="GHO95990.1"/>
    </source>
</evidence>
<evidence type="ECO:0000256" key="1">
    <source>
        <dbReference type="ARBA" id="ARBA00022603"/>
    </source>
</evidence>
<feature type="domain" description="Methyltransferase" evidence="3">
    <location>
        <begin position="49"/>
        <end position="154"/>
    </location>
</feature>
<gene>
    <name evidence="4" type="ORF">KSF_060380</name>
</gene>
<name>A0A8J3IPA6_9CHLR</name>
<reference evidence="4" key="1">
    <citation type="submission" date="2020-10" db="EMBL/GenBank/DDBJ databases">
        <title>Taxonomic study of unclassified bacteria belonging to the class Ktedonobacteria.</title>
        <authorList>
            <person name="Yabe S."/>
            <person name="Wang C.M."/>
            <person name="Zheng Y."/>
            <person name="Sakai Y."/>
            <person name="Cavaletti L."/>
            <person name="Monciardini P."/>
            <person name="Donadio S."/>
        </authorList>
    </citation>
    <scope>NUCLEOTIDE SEQUENCE</scope>
    <source>
        <strain evidence="4">ID150040</strain>
    </source>
</reference>
<evidence type="ECO:0000313" key="5">
    <source>
        <dbReference type="Proteomes" id="UP000597444"/>
    </source>
</evidence>
<dbReference type="PANTHER" id="PTHR43861">
    <property type="entry name" value="TRANS-ACONITATE 2-METHYLTRANSFERASE-RELATED"/>
    <property type="match status" value="1"/>
</dbReference>
<dbReference type="Pfam" id="PF13649">
    <property type="entry name" value="Methyltransf_25"/>
    <property type="match status" value="1"/>
</dbReference>
<keyword evidence="5" id="KW-1185">Reference proteome</keyword>
<keyword evidence="2" id="KW-0808">Transferase</keyword>
<dbReference type="SUPFAM" id="SSF53335">
    <property type="entry name" value="S-adenosyl-L-methionine-dependent methyltransferases"/>
    <property type="match status" value="1"/>
</dbReference>